<dbReference type="EMBL" id="JADIKM010000003">
    <property type="protein sequence ID" value="MFK2904712.1"/>
    <property type="molecule type" value="Genomic_DNA"/>
</dbReference>
<feature type="domain" description="Anti-sigma K factor RskA C-terminal" evidence="1">
    <location>
        <begin position="113"/>
        <end position="242"/>
    </location>
</feature>
<dbReference type="InterPro" id="IPR018764">
    <property type="entry name" value="RskA_C"/>
</dbReference>
<keyword evidence="3" id="KW-1185">Reference proteome</keyword>
<evidence type="ECO:0000259" key="1">
    <source>
        <dbReference type="Pfam" id="PF10099"/>
    </source>
</evidence>
<accession>A0ABW8JU82</accession>
<name>A0ABW8JU82_9GAMM</name>
<reference evidence="2 3" key="1">
    <citation type="submission" date="2020-10" db="EMBL/GenBank/DDBJ databases">
        <title>Phylogeny of dyella-like bacteria.</title>
        <authorList>
            <person name="Fu J."/>
        </authorList>
    </citation>
    <scope>NUCLEOTIDE SEQUENCE [LARGE SCALE GENOMIC DNA]</scope>
    <source>
        <strain evidence="2 3">Gsoil3046</strain>
    </source>
</reference>
<dbReference type="Proteomes" id="UP001620460">
    <property type="component" value="Unassembled WGS sequence"/>
</dbReference>
<dbReference type="Pfam" id="PF10099">
    <property type="entry name" value="RskA_C"/>
    <property type="match status" value="1"/>
</dbReference>
<gene>
    <name evidence="2" type="ORF">ISP17_12115</name>
</gene>
<dbReference type="PANTHER" id="PTHR37461">
    <property type="entry name" value="ANTI-SIGMA-K FACTOR RSKA"/>
    <property type="match status" value="1"/>
</dbReference>
<evidence type="ECO:0000313" key="2">
    <source>
        <dbReference type="EMBL" id="MFK2904712.1"/>
    </source>
</evidence>
<dbReference type="PANTHER" id="PTHR37461:SF1">
    <property type="entry name" value="ANTI-SIGMA-K FACTOR RSKA"/>
    <property type="match status" value="1"/>
</dbReference>
<dbReference type="RefSeq" id="WP_404633491.1">
    <property type="nucleotide sequence ID" value="NZ_JADIKM010000003.1"/>
</dbReference>
<proteinExistence type="predicted"/>
<sequence length="251" mass="26254">MNNPMPPSQEELRYAEYVLGVLDADARAAVEQEVRTDRAAAAAVSLWQRHLMPLSEDIAPVQPAEYVWVRIREAVGLDASVSPRSPAATGSQRTGGWWNSLQLWRWIGAGATLAAAASFTLWFTTPHAPQAPASATAGPDYMVASIAQDNGVAGWTATMDLKQSSMVIVPATPAALGADRSAELWLVPPGEKPISLGVIAPNKPTTVHLRPDLLARLSAKALLAVSNEPLGGSPTGQATGPIIAKGAISGA</sequence>
<evidence type="ECO:0000313" key="3">
    <source>
        <dbReference type="Proteomes" id="UP001620460"/>
    </source>
</evidence>
<protein>
    <submittedName>
        <fullName evidence="2">Anti-sigma factor</fullName>
    </submittedName>
</protein>
<dbReference type="InterPro" id="IPR051474">
    <property type="entry name" value="Anti-sigma-K/W_factor"/>
</dbReference>
<organism evidence="2 3">
    <name type="scientific">Dyella ginsengisoli</name>
    <dbReference type="NCBI Taxonomy" id="363848"/>
    <lineage>
        <taxon>Bacteria</taxon>
        <taxon>Pseudomonadati</taxon>
        <taxon>Pseudomonadota</taxon>
        <taxon>Gammaproteobacteria</taxon>
        <taxon>Lysobacterales</taxon>
        <taxon>Rhodanobacteraceae</taxon>
        <taxon>Dyella</taxon>
    </lineage>
</organism>
<comment type="caution">
    <text evidence="2">The sequence shown here is derived from an EMBL/GenBank/DDBJ whole genome shotgun (WGS) entry which is preliminary data.</text>
</comment>